<name>A0A6M8HWH8_9PROT</name>
<reference evidence="1 2" key="1">
    <citation type="journal article" date="2014" name="World J. Microbiol. Biotechnol.">
        <title>Biodiversity and physiological characteristics of Antarctic and Arctic lichens-associated bacteria.</title>
        <authorList>
            <person name="Lee Y.M."/>
            <person name="Kim E.H."/>
            <person name="Lee H.K."/>
            <person name="Hong S.G."/>
        </authorList>
    </citation>
    <scope>NUCLEOTIDE SEQUENCE [LARGE SCALE GENOMIC DNA]</scope>
    <source>
        <strain evidence="1 2">PAMC 26569</strain>
    </source>
</reference>
<dbReference type="Proteomes" id="UP000500767">
    <property type="component" value="Chromosome"/>
</dbReference>
<accession>A0A6M8HWH8</accession>
<dbReference type="InterPro" id="IPR042258">
    <property type="entry name" value="DGOK_N"/>
</dbReference>
<dbReference type="Gene3D" id="3.30.420.310">
    <property type="entry name" value="2-keto-3-deoxy-galactonokinase, C-terminal domain"/>
    <property type="match status" value="1"/>
</dbReference>
<dbReference type="GO" id="GO:0008671">
    <property type="term" value="F:2-dehydro-3-deoxygalactonokinase activity"/>
    <property type="evidence" value="ECO:0007669"/>
    <property type="project" value="InterPro"/>
</dbReference>
<evidence type="ECO:0000313" key="2">
    <source>
        <dbReference type="Proteomes" id="UP000500767"/>
    </source>
</evidence>
<keyword evidence="1" id="KW-0418">Kinase</keyword>
<keyword evidence="1" id="KW-0808">Transferase</keyword>
<keyword evidence="2" id="KW-1185">Reference proteome</keyword>
<dbReference type="GO" id="GO:0034194">
    <property type="term" value="P:D-galactonate catabolic process"/>
    <property type="evidence" value="ECO:0007669"/>
    <property type="project" value="InterPro"/>
</dbReference>
<dbReference type="CDD" id="cd24012">
    <property type="entry name" value="ASKHA_NBD_KDGal-kinase"/>
    <property type="match status" value="1"/>
</dbReference>
<dbReference type="Gene3D" id="3.30.420.300">
    <property type="entry name" value="2-keto-3-deoxy-galactonokinase, substrate binding domain"/>
    <property type="match status" value="1"/>
</dbReference>
<organism evidence="1 2">
    <name type="scientific">Lichenicola cladoniae</name>
    <dbReference type="NCBI Taxonomy" id="1484109"/>
    <lineage>
        <taxon>Bacteria</taxon>
        <taxon>Pseudomonadati</taxon>
        <taxon>Pseudomonadota</taxon>
        <taxon>Alphaproteobacteria</taxon>
        <taxon>Acetobacterales</taxon>
        <taxon>Acetobacteraceae</taxon>
        <taxon>Lichenicola</taxon>
    </lineage>
</organism>
<dbReference type="InterPro" id="IPR007729">
    <property type="entry name" value="DGOK"/>
</dbReference>
<sequence>MAVDSPGPGRTALLALDWGTSSLRAWRVSTAGRVLEERHRPWGILRLPEGGFPAAYASITEGWQGQPDAPVAAIACGMVGSRQGWHEVPYLSLPLDLNQLAGSLTQVGGTGLRLVPGLIDETRDGRPDVMRGEETEAVGALERLDDTAGEILLVMPGTHCKWVRVSNGVIAGFTTYMTGELFAMLTEHSILGRSIPTTAPTLPADDPARRRAFDDGVRAAASDGLAGRLFSVRALVLTGRLDAALITDYLSGLLIGEELTRALAAAHAGSAEPGRIVLVGDPAITTRYARAFATLGRTIPLELGAASVRGLYRIAVLAGLVSATAGDSAC</sequence>
<dbReference type="AlphaFoldDB" id="A0A6M8HWH8"/>
<protein>
    <submittedName>
        <fullName evidence="1">2-dehydro-3-deoxygalactonokinase</fullName>
    </submittedName>
</protein>
<dbReference type="EMBL" id="CP053708">
    <property type="protein sequence ID" value="QKE92507.1"/>
    <property type="molecule type" value="Genomic_DNA"/>
</dbReference>
<dbReference type="InterPro" id="IPR042257">
    <property type="entry name" value="DGOK_C"/>
</dbReference>
<evidence type="ECO:0000313" key="1">
    <source>
        <dbReference type="EMBL" id="QKE92507.1"/>
    </source>
</evidence>
<dbReference type="Pfam" id="PF05035">
    <property type="entry name" value="DGOK"/>
    <property type="match status" value="1"/>
</dbReference>
<proteinExistence type="predicted"/>
<dbReference type="KEGG" id="lck:HN018_07660"/>
<gene>
    <name evidence="1" type="ORF">HN018_07660</name>
</gene>